<dbReference type="KEGG" id="snep:Enr13x_77060"/>
<evidence type="ECO:0000313" key="3">
    <source>
        <dbReference type="Proteomes" id="UP000319004"/>
    </source>
</evidence>
<gene>
    <name evidence="2" type="ORF">Enr13x_77060</name>
</gene>
<feature type="compositionally biased region" description="Polar residues" evidence="1">
    <location>
        <begin position="112"/>
        <end position="127"/>
    </location>
</feature>
<reference evidence="2 3" key="1">
    <citation type="submission" date="2019-03" db="EMBL/GenBank/DDBJ databases">
        <title>Deep-cultivation of Planctomycetes and their phenomic and genomic characterization uncovers novel biology.</title>
        <authorList>
            <person name="Wiegand S."/>
            <person name="Jogler M."/>
            <person name="Boedeker C."/>
            <person name="Pinto D."/>
            <person name="Vollmers J."/>
            <person name="Rivas-Marin E."/>
            <person name="Kohn T."/>
            <person name="Peeters S.H."/>
            <person name="Heuer A."/>
            <person name="Rast P."/>
            <person name="Oberbeckmann S."/>
            <person name="Bunk B."/>
            <person name="Jeske O."/>
            <person name="Meyerdierks A."/>
            <person name="Storesund J.E."/>
            <person name="Kallscheuer N."/>
            <person name="Luecker S."/>
            <person name="Lage O.M."/>
            <person name="Pohl T."/>
            <person name="Merkel B.J."/>
            <person name="Hornburger P."/>
            <person name="Mueller R.-W."/>
            <person name="Bruemmer F."/>
            <person name="Labrenz M."/>
            <person name="Spormann A.M."/>
            <person name="Op den Camp H."/>
            <person name="Overmann J."/>
            <person name="Amann R."/>
            <person name="Jetten M.S.M."/>
            <person name="Mascher T."/>
            <person name="Medema M.H."/>
            <person name="Devos D.P."/>
            <person name="Kaster A.-K."/>
            <person name="Ovreas L."/>
            <person name="Rohde M."/>
            <person name="Galperin M.Y."/>
            <person name="Jogler C."/>
        </authorList>
    </citation>
    <scope>NUCLEOTIDE SEQUENCE [LARGE SCALE GENOMIC DNA]</scope>
    <source>
        <strain evidence="2 3">Enr13</strain>
    </source>
</reference>
<evidence type="ECO:0000256" key="1">
    <source>
        <dbReference type="SAM" id="MobiDB-lite"/>
    </source>
</evidence>
<organism evidence="2 3">
    <name type="scientific">Stieleria neptunia</name>
    <dbReference type="NCBI Taxonomy" id="2527979"/>
    <lineage>
        <taxon>Bacteria</taxon>
        <taxon>Pseudomonadati</taxon>
        <taxon>Planctomycetota</taxon>
        <taxon>Planctomycetia</taxon>
        <taxon>Pirellulales</taxon>
        <taxon>Pirellulaceae</taxon>
        <taxon>Stieleria</taxon>
    </lineage>
</organism>
<name>A0A518I3Z1_9BACT</name>
<accession>A0A518I3Z1</accession>
<feature type="region of interest" description="Disordered" evidence="1">
    <location>
        <begin position="87"/>
        <end position="153"/>
    </location>
</feature>
<protein>
    <submittedName>
        <fullName evidence="2">Uncharacterized protein</fullName>
    </submittedName>
</protein>
<proteinExistence type="predicted"/>
<sequence length="270" mass="30332">MRFEASQRKTEVERLILFSPDTAADLPICRSGHSLETPLTLVPDLEKSAPRRFRNDALVDATDCAKKSRFLCSVRSHSFILAPFSPAARASGARSRRGGEGLGMRGHVLPSARQSPARSGAARQQHSSRPRNREPARRDILPRPNIGRDADHADGLHWSDEVHHQPQQSTSRPHNRSRLYTEKLRIRAETSDFDTGDCATFAKHPEQTRLRGPVDRERRKSPLDPVELFCSCCPYDSRVTPACPLIPNPSPPSMKASTTRFHRRGRREPV</sequence>
<dbReference type="AlphaFoldDB" id="A0A518I3Z1"/>
<feature type="region of interest" description="Disordered" evidence="1">
    <location>
        <begin position="244"/>
        <end position="270"/>
    </location>
</feature>
<keyword evidence="3" id="KW-1185">Reference proteome</keyword>
<evidence type="ECO:0000313" key="2">
    <source>
        <dbReference type="EMBL" id="QDV47794.1"/>
    </source>
</evidence>
<dbReference type="EMBL" id="CP037423">
    <property type="protein sequence ID" value="QDV47794.1"/>
    <property type="molecule type" value="Genomic_DNA"/>
</dbReference>
<feature type="compositionally biased region" description="Basic residues" evidence="1">
    <location>
        <begin position="260"/>
        <end position="270"/>
    </location>
</feature>
<feature type="compositionally biased region" description="Basic and acidic residues" evidence="1">
    <location>
        <begin position="131"/>
        <end position="153"/>
    </location>
</feature>
<dbReference type="Proteomes" id="UP000319004">
    <property type="component" value="Chromosome"/>
</dbReference>